<name>A0AAD7IHQ8_9AGAR</name>
<sequence>MAYSGPNHEAMLFVPPNLFLPRPCNGYRRNGGQASFKLRNGRDTYWTWDWDWSDPRKPDGASSGPWILDGDLMPNSWRRYNLHQIFAVTAIHRYISFDCTELWLSQANHIFSSLQIRSNHNQYGVCLNSILLLLLTMPVEVIVRQVTFTWAFSPTTRSSCPSQGWLFLCPDAQLRSGPCSFRWPDCAAYWARDPFGVVRLSPEEAEEAGFPLITLELSVFGHSWDSIDYAQLWQFHQAKGFAPDSQEIARHLGHPLYQLCDEVAVETPFAHVTDGGIEEDNTDQHDATNMATMSDEHVYETVDSEDGHEDEKFEGLQADILLPSRGVRFLSKLPAVILALGVPYLYLNLLNTL</sequence>
<gene>
    <name evidence="1" type="ORF">B0H16DRAFT_1021828</name>
</gene>
<accession>A0AAD7IHQ8</accession>
<evidence type="ECO:0000313" key="1">
    <source>
        <dbReference type="EMBL" id="KAJ7742618.1"/>
    </source>
</evidence>
<comment type="caution">
    <text evidence="1">The sequence shown here is derived from an EMBL/GenBank/DDBJ whole genome shotgun (WGS) entry which is preliminary data.</text>
</comment>
<proteinExistence type="predicted"/>
<dbReference type="AlphaFoldDB" id="A0AAD7IHQ8"/>
<keyword evidence="2" id="KW-1185">Reference proteome</keyword>
<dbReference type="EMBL" id="JARKIB010000094">
    <property type="protein sequence ID" value="KAJ7742618.1"/>
    <property type="molecule type" value="Genomic_DNA"/>
</dbReference>
<reference evidence="1" key="1">
    <citation type="submission" date="2023-03" db="EMBL/GenBank/DDBJ databases">
        <title>Massive genome expansion in bonnet fungi (Mycena s.s.) driven by repeated elements and novel gene families across ecological guilds.</title>
        <authorList>
            <consortium name="Lawrence Berkeley National Laboratory"/>
            <person name="Harder C.B."/>
            <person name="Miyauchi S."/>
            <person name="Viragh M."/>
            <person name="Kuo A."/>
            <person name="Thoen E."/>
            <person name="Andreopoulos B."/>
            <person name="Lu D."/>
            <person name="Skrede I."/>
            <person name="Drula E."/>
            <person name="Henrissat B."/>
            <person name="Morin E."/>
            <person name="Kohler A."/>
            <person name="Barry K."/>
            <person name="LaButti K."/>
            <person name="Morin E."/>
            <person name="Salamov A."/>
            <person name="Lipzen A."/>
            <person name="Mereny Z."/>
            <person name="Hegedus B."/>
            <person name="Baldrian P."/>
            <person name="Stursova M."/>
            <person name="Weitz H."/>
            <person name="Taylor A."/>
            <person name="Grigoriev I.V."/>
            <person name="Nagy L.G."/>
            <person name="Martin F."/>
            <person name="Kauserud H."/>
        </authorList>
    </citation>
    <scope>NUCLEOTIDE SEQUENCE</scope>
    <source>
        <strain evidence="1">CBHHK182m</strain>
    </source>
</reference>
<dbReference type="Proteomes" id="UP001215598">
    <property type="component" value="Unassembled WGS sequence"/>
</dbReference>
<protein>
    <submittedName>
        <fullName evidence="1">Uncharacterized protein</fullName>
    </submittedName>
</protein>
<organism evidence="1 2">
    <name type="scientific">Mycena metata</name>
    <dbReference type="NCBI Taxonomy" id="1033252"/>
    <lineage>
        <taxon>Eukaryota</taxon>
        <taxon>Fungi</taxon>
        <taxon>Dikarya</taxon>
        <taxon>Basidiomycota</taxon>
        <taxon>Agaricomycotina</taxon>
        <taxon>Agaricomycetes</taxon>
        <taxon>Agaricomycetidae</taxon>
        <taxon>Agaricales</taxon>
        <taxon>Marasmiineae</taxon>
        <taxon>Mycenaceae</taxon>
        <taxon>Mycena</taxon>
    </lineage>
</organism>
<evidence type="ECO:0000313" key="2">
    <source>
        <dbReference type="Proteomes" id="UP001215598"/>
    </source>
</evidence>